<evidence type="ECO:0000313" key="8">
    <source>
        <dbReference type="Proteomes" id="UP000248706"/>
    </source>
</evidence>
<reference evidence="7 8" key="1">
    <citation type="submission" date="2016-08" db="EMBL/GenBank/DDBJ databases">
        <title>Analysis of Carbohydrate Active Enzymes in Thermogemmatispora T81 Reveals Carbohydrate Degradation Ability.</title>
        <authorList>
            <person name="Tomazini A."/>
            <person name="Lal S."/>
            <person name="Stott M."/>
            <person name="Henrissat B."/>
            <person name="Polikarpov I."/>
            <person name="Sparling R."/>
            <person name="Levin D.B."/>
        </authorList>
    </citation>
    <scope>NUCLEOTIDE SEQUENCE [LARGE SCALE GENOMIC DNA]</scope>
    <source>
        <strain evidence="7 8">T81</strain>
    </source>
</reference>
<name>A0A328VI68_9CHLR</name>
<evidence type="ECO:0000256" key="5">
    <source>
        <dbReference type="SAM" id="Phobius"/>
    </source>
</evidence>
<dbReference type="AlphaFoldDB" id="A0A328VI68"/>
<dbReference type="InterPro" id="IPR000412">
    <property type="entry name" value="ABC_2_transport"/>
</dbReference>
<evidence type="ECO:0000256" key="2">
    <source>
        <dbReference type="ARBA" id="ARBA00022692"/>
    </source>
</evidence>
<comment type="subcellular location">
    <subcellularLocation>
        <location evidence="1">Membrane</location>
        <topology evidence="1">Multi-pass membrane protein</topology>
    </subcellularLocation>
</comment>
<sequence length="268" mass="28816">MPARVTPGSSTRRLVAPWRAMLWPQVQAEGLRLWRTPSFLVPGLLLPLVLYSLLGGLGKANSLEGGISRHAYALASVATYSIINVVLYSFGVSIANERGQRLNLLMRATPLPASIYLLAKVVTALLSALIILLVLCGFALMVGGVQLSAISWVTLIASLLLGVLPFILLGFAIGNLVNPAGATPIINLSFFILAFASGVFVPLTQLPAALQNIAPYSPFYLLALLAWNAVGVHIGTIGNTVWLLVLYSVIFLSLAVWAYRREERYSFG</sequence>
<protein>
    <recommendedName>
        <fullName evidence="6">ABC transmembrane type-2 domain-containing protein</fullName>
    </recommendedName>
</protein>
<dbReference type="PANTHER" id="PTHR43229:SF3">
    <property type="entry name" value="ABC-TYPE MULTIDRUG TRANSPORT SYSTEM, PERMEASE COMPONENT"/>
    <property type="match status" value="1"/>
</dbReference>
<feature type="transmembrane region" description="Helical" evidence="5">
    <location>
        <begin position="115"/>
        <end position="140"/>
    </location>
</feature>
<evidence type="ECO:0000256" key="3">
    <source>
        <dbReference type="ARBA" id="ARBA00022989"/>
    </source>
</evidence>
<evidence type="ECO:0000313" key="7">
    <source>
        <dbReference type="EMBL" id="RAQ93985.1"/>
    </source>
</evidence>
<keyword evidence="4 5" id="KW-0472">Membrane</keyword>
<dbReference type="EMBL" id="MCIF01000002">
    <property type="protein sequence ID" value="RAQ93985.1"/>
    <property type="molecule type" value="Genomic_DNA"/>
</dbReference>
<dbReference type="InterPro" id="IPR047817">
    <property type="entry name" value="ABC2_TM_bact-type"/>
</dbReference>
<dbReference type="Proteomes" id="UP000248706">
    <property type="component" value="Unassembled WGS sequence"/>
</dbReference>
<feature type="transmembrane region" description="Helical" evidence="5">
    <location>
        <begin position="216"/>
        <end position="235"/>
    </location>
</feature>
<feature type="transmembrane region" description="Helical" evidence="5">
    <location>
        <begin position="39"/>
        <end position="58"/>
    </location>
</feature>
<dbReference type="InterPro" id="IPR051784">
    <property type="entry name" value="Nod_factor_ABC_transporter"/>
</dbReference>
<proteinExistence type="predicted"/>
<feature type="transmembrane region" description="Helical" evidence="5">
    <location>
        <begin position="185"/>
        <end position="204"/>
    </location>
</feature>
<evidence type="ECO:0000259" key="6">
    <source>
        <dbReference type="PROSITE" id="PS51012"/>
    </source>
</evidence>
<accession>A0A328VI68</accession>
<keyword evidence="2 5" id="KW-0812">Transmembrane</keyword>
<evidence type="ECO:0000256" key="1">
    <source>
        <dbReference type="ARBA" id="ARBA00004141"/>
    </source>
</evidence>
<feature type="transmembrane region" description="Helical" evidence="5">
    <location>
        <begin position="70"/>
        <end position="95"/>
    </location>
</feature>
<comment type="caution">
    <text evidence="7">The sequence shown here is derived from an EMBL/GenBank/DDBJ whole genome shotgun (WGS) entry which is preliminary data.</text>
</comment>
<dbReference type="PANTHER" id="PTHR43229">
    <property type="entry name" value="NODULATION PROTEIN J"/>
    <property type="match status" value="1"/>
</dbReference>
<dbReference type="PIRSF" id="PIRSF006648">
    <property type="entry name" value="DrrB"/>
    <property type="match status" value="1"/>
</dbReference>
<dbReference type="GO" id="GO:0140359">
    <property type="term" value="F:ABC-type transporter activity"/>
    <property type="evidence" value="ECO:0007669"/>
    <property type="project" value="InterPro"/>
</dbReference>
<dbReference type="Pfam" id="PF12698">
    <property type="entry name" value="ABC2_membrane_3"/>
    <property type="match status" value="1"/>
</dbReference>
<dbReference type="PROSITE" id="PS51012">
    <property type="entry name" value="ABC_TM2"/>
    <property type="match status" value="1"/>
</dbReference>
<dbReference type="InterPro" id="IPR013525">
    <property type="entry name" value="ABC2_TM"/>
</dbReference>
<keyword evidence="8" id="KW-1185">Reference proteome</keyword>
<keyword evidence="3 5" id="KW-1133">Transmembrane helix</keyword>
<feature type="transmembrane region" description="Helical" evidence="5">
    <location>
        <begin position="152"/>
        <end position="173"/>
    </location>
</feature>
<organism evidence="7 8">
    <name type="scientific">Thermogemmatispora tikiterensis</name>
    <dbReference type="NCBI Taxonomy" id="1825093"/>
    <lineage>
        <taxon>Bacteria</taxon>
        <taxon>Bacillati</taxon>
        <taxon>Chloroflexota</taxon>
        <taxon>Ktedonobacteria</taxon>
        <taxon>Thermogemmatisporales</taxon>
        <taxon>Thermogemmatisporaceae</taxon>
        <taxon>Thermogemmatispora</taxon>
    </lineage>
</organism>
<feature type="domain" description="ABC transmembrane type-2" evidence="6">
    <location>
        <begin position="38"/>
        <end position="262"/>
    </location>
</feature>
<gene>
    <name evidence="7" type="ORF">A4R35_00475</name>
</gene>
<dbReference type="GO" id="GO:0043190">
    <property type="term" value="C:ATP-binding cassette (ABC) transporter complex"/>
    <property type="evidence" value="ECO:0007669"/>
    <property type="project" value="InterPro"/>
</dbReference>
<dbReference type="OrthoDB" id="9786643at2"/>
<evidence type="ECO:0000256" key="4">
    <source>
        <dbReference type="ARBA" id="ARBA00023136"/>
    </source>
</evidence>
<feature type="transmembrane region" description="Helical" evidence="5">
    <location>
        <begin position="241"/>
        <end position="259"/>
    </location>
</feature>